<dbReference type="Pfam" id="PF13344">
    <property type="entry name" value="Hydrolase_6"/>
    <property type="match status" value="1"/>
</dbReference>
<dbReference type="AlphaFoldDB" id="A0A8J8T0P9"/>
<dbReference type="InterPro" id="IPR023214">
    <property type="entry name" value="HAD_sf"/>
</dbReference>
<name>A0A8J8T0P9_HALGN</name>
<comment type="caution">
    <text evidence="1">The sequence shown here is derived from an EMBL/GenBank/DDBJ whole genome shotgun (WGS) entry which is preliminary data.</text>
</comment>
<accession>A0A8J8T0P9</accession>
<dbReference type="EMBL" id="RRYP01012196">
    <property type="protein sequence ID" value="TNV77271.1"/>
    <property type="molecule type" value="Genomic_DNA"/>
</dbReference>
<keyword evidence="2" id="KW-1185">Reference proteome</keyword>
<dbReference type="PANTHER" id="PTHR19288:SF93">
    <property type="entry name" value="FI11325P-RELATED"/>
    <property type="match status" value="1"/>
</dbReference>
<dbReference type="GO" id="GO:0005737">
    <property type="term" value="C:cytoplasm"/>
    <property type="evidence" value="ECO:0007669"/>
    <property type="project" value="TreeGrafter"/>
</dbReference>
<evidence type="ECO:0000313" key="2">
    <source>
        <dbReference type="Proteomes" id="UP000785679"/>
    </source>
</evidence>
<dbReference type="Pfam" id="PF13242">
    <property type="entry name" value="Hydrolase_like"/>
    <property type="match status" value="1"/>
</dbReference>
<proteinExistence type="predicted"/>
<dbReference type="PANTHER" id="PTHR19288">
    <property type="entry name" value="4-NITROPHENYLPHOSPHATASE-RELATED"/>
    <property type="match status" value="1"/>
</dbReference>
<reference evidence="1" key="1">
    <citation type="submission" date="2019-06" db="EMBL/GenBank/DDBJ databases">
        <authorList>
            <person name="Zheng W."/>
        </authorList>
    </citation>
    <scope>NUCLEOTIDE SEQUENCE</scope>
    <source>
        <strain evidence="1">QDHG01</strain>
    </source>
</reference>
<dbReference type="NCBIfam" id="TIGR01456">
    <property type="entry name" value="CECR5"/>
    <property type="match status" value="1"/>
</dbReference>
<dbReference type="InterPro" id="IPR006353">
    <property type="entry name" value="HAD-SF_hydro_IIA_CECR5"/>
</dbReference>
<dbReference type="OrthoDB" id="10251048at2759"/>
<dbReference type="NCBIfam" id="TIGR01460">
    <property type="entry name" value="HAD-SF-IIA"/>
    <property type="match status" value="1"/>
</dbReference>
<sequence length="368" mass="41787">MVIFYKMKKSIPAIAFDFTGVFSVHYKGSQPYPSAVKALNLLNKYRIPFVVLTNAGGRSDAERCEVMNRAVGVQGAFRVGQVIQAHTPMQSIMKRELTNEQELALVGGGEETWKILEQEWKVNNFVTVQEMAAIFPTLVPLSYKAHYPDQQTCDTLKQRVKARLGLDNLDHIMTDRQFRTIFVMSNPYMWETHMQIMSDVLFSEQGRIGTVRAPDAEQWPTLYYAQRDLVIPFKDDNHPALKHRFSLGVFADCFENIFHRQYKEEGYKRHFKASMTGKPSALAFDCAKERLKKEYVELYGNQGQVGKLYMVGDSLTSDIYGGNQNGFDTVLVTTGNYKEGMPIAKGCEPQMIVQDVGVAVEKIIADFI</sequence>
<dbReference type="SUPFAM" id="SSF56784">
    <property type="entry name" value="HAD-like"/>
    <property type="match status" value="1"/>
</dbReference>
<dbReference type="Proteomes" id="UP000785679">
    <property type="component" value="Unassembled WGS sequence"/>
</dbReference>
<evidence type="ECO:0000313" key="1">
    <source>
        <dbReference type="EMBL" id="TNV77271.1"/>
    </source>
</evidence>
<organism evidence="1 2">
    <name type="scientific">Halteria grandinella</name>
    <dbReference type="NCBI Taxonomy" id="5974"/>
    <lineage>
        <taxon>Eukaryota</taxon>
        <taxon>Sar</taxon>
        <taxon>Alveolata</taxon>
        <taxon>Ciliophora</taxon>
        <taxon>Intramacronucleata</taxon>
        <taxon>Spirotrichea</taxon>
        <taxon>Stichotrichia</taxon>
        <taxon>Sporadotrichida</taxon>
        <taxon>Halteriidae</taxon>
        <taxon>Halteria</taxon>
    </lineage>
</organism>
<dbReference type="InterPro" id="IPR036412">
    <property type="entry name" value="HAD-like_sf"/>
</dbReference>
<dbReference type="Gene3D" id="3.40.50.1000">
    <property type="entry name" value="HAD superfamily/HAD-like"/>
    <property type="match status" value="2"/>
</dbReference>
<protein>
    <submittedName>
        <fullName evidence="1">Uncharacterized protein</fullName>
    </submittedName>
</protein>
<dbReference type="GO" id="GO:0016791">
    <property type="term" value="F:phosphatase activity"/>
    <property type="evidence" value="ECO:0007669"/>
    <property type="project" value="TreeGrafter"/>
</dbReference>
<dbReference type="InterPro" id="IPR006357">
    <property type="entry name" value="HAD-SF_hydro_IIA"/>
</dbReference>
<gene>
    <name evidence="1" type="ORF">FGO68_gene9088</name>
</gene>